<feature type="transmembrane region" description="Helical" evidence="2">
    <location>
        <begin position="1266"/>
        <end position="1286"/>
    </location>
</feature>
<feature type="transmembrane region" description="Helical" evidence="2">
    <location>
        <begin position="597"/>
        <end position="615"/>
    </location>
</feature>
<feature type="transmembrane region" description="Helical" evidence="2">
    <location>
        <begin position="827"/>
        <end position="846"/>
    </location>
</feature>
<feature type="transmembrane region" description="Helical" evidence="2">
    <location>
        <begin position="256"/>
        <end position="274"/>
    </location>
</feature>
<feature type="transmembrane region" description="Helical" evidence="2">
    <location>
        <begin position="448"/>
        <end position="467"/>
    </location>
</feature>
<dbReference type="OrthoDB" id="5096967at2"/>
<accession>A0A251YKX4</accession>
<feature type="transmembrane region" description="Helical" evidence="2">
    <location>
        <begin position="1027"/>
        <end position="1049"/>
    </location>
</feature>
<feature type="transmembrane region" description="Helical" evidence="2">
    <location>
        <begin position="224"/>
        <end position="244"/>
    </location>
</feature>
<feature type="transmembrane region" description="Helical" evidence="2">
    <location>
        <begin position="473"/>
        <end position="494"/>
    </location>
</feature>
<feature type="transmembrane region" description="Helical" evidence="2">
    <location>
        <begin position="1477"/>
        <end position="1495"/>
    </location>
</feature>
<feature type="transmembrane region" description="Helical" evidence="2">
    <location>
        <begin position="938"/>
        <end position="958"/>
    </location>
</feature>
<feature type="transmembrane region" description="Helical" evidence="2">
    <location>
        <begin position="1803"/>
        <end position="1821"/>
    </location>
</feature>
<feature type="transmembrane region" description="Helical" evidence="2">
    <location>
        <begin position="1778"/>
        <end position="1796"/>
    </location>
</feature>
<feature type="transmembrane region" description="Helical" evidence="2">
    <location>
        <begin position="311"/>
        <end position="331"/>
    </location>
</feature>
<evidence type="ECO:0000313" key="3">
    <source>
        <dbReference type="EMBL" id="OUE24894.1"/>
    </source>
</evidence>
<feature type="transmembrane region" description="Helical" evidence="2">
    <location>
        <begin position="1390"/>
        <end position="1406"/>
    </location>
</feature>
<feature type="transmembrane region" description="Helical" evidence="2">
    <location>
        <begin position="965"/>
        <end position="985"/>
    </location>
</feature>
<feature type="transmembrane region" description="Helical" evidence="2">
    <location>
        <begin position="1118"/>
        <end position="1137"/>
    </location>
</feature>
<feature type="region of interest" description="Disordered" evidence="1">
    <location>
        <begin position="96"/>
        <end position="143"/>
    </location>
</feature>
<evidence type="ECO:0000256" key="1">
    <source>
        <dbReference type="SAM" id="MobiDB-lite"/>
    </source>
</evidence>
<feature type="transmembrane region" description="Helical" evidence="2">
    <location>
        <begin position="909"/>
        <end position="932"/>
    </location>
</feature>
<feature type="transmembrane region" description="Helical" evidence="2">
    <location>
        <begin position="1182"/>
        <end position="1202"/>
    </location>
</feature>
<feature type="transmembrane region" description="Helical" evidence="2">
    <location>
        <begin position="1361"/>
        <end position="1378"/>
    </location>
</feature>
<feature type="transmembrane region" description="Helical" evidence="2">
    <location>
        <begin position="370"/>
        <end position="389"/>
    </location>
</feature>
<comment type="caution">
    <text evidence="3">The sequence shown here is derived from an EMBL/GenBank/DDBJ whole genome shotgun (WGS) entry which is preliminary data.</text>
</comment>
<dbReference type="InterPro" id="IPR058062">
    <property type="entry name" value="SCO7613_C"/>
</dbReference>
<feature type="transmembrane region" description="Helical" evidence="2">
    <location>
        <begin position="1214"/>
        <end position="1233"/>
    </location>
</feature>
<dbReference type="EMBL" id="MDJZ01000015">
    <property type="protein sequence ID" value="OUE24894.1"/>
    <property type="molecule type" value="Genomic_DNA"/>
</dbReference>
<feature type="transmembrane region" description="Helical" evidence="2">
    <location>
        <begin position="1298"/>
        <end position="1315"/>
    </location>
</feature>
<feature type="transmembrane region" description="Helical" evidence="2">
    <location>
        <begin position="1094"/>
        <end position="1112"/>
    </location>
</feature>
<feature type="transmembrane region" description="Helical" evidence="2">
    <location>
        <begin position="728"/>
        <end position="744"/>
    </location>
</feature>
<evidence type="ECO:0000313" key="4">
    <source>
        <dbReference type="Proteomes" id="UP000195101"/>
    </source>
</evidence>
<feature type="region of interest" description="Disordered" evidence="1">
    <location>
        <begin position="1566"/>
        <end position="1588"/>
    </location>
</feature>
<evidence type="ECO:0000256" key="2">
    <source>
        <dbReference type="SAM" id="Phobius"/>
    </source>
</evidence>
<feature type="transmembrane region" description="Helical" evidence="2">
    <location>
        <begin position="506"/>
        <end position="526"/>
    </location>
</feature>
<feature type="transmembrane region" description="Helical" evidence="2">
    <location>
        <begin position="1336"/>
        <end position="1355"/>
    </location>
</feature>
<feature type="transmembrane region" description="Helical" evidence="2">
    <location>
        <begin position="286"/>
        <end position="305"/>
    </location>
</feature>
<feature type="transmembrane region" description="Helical" evidence="2">
    <location>
        <begin position="1544"/>
        <end position="1562"/>
    </location>
</feature>
<dbReference type="NCBIfam" id="NF047321">
    <property type="entry name" value="SCO7613_CTERM"/>
    <property type="match status" value="1"/>
</dbReference>
<feature type="transmembrane region" description="Helical" evidence="2">
    <location>
        <begin position="168"/>
        <end position="191"/>
    </location>
</feature>
<feature type="transmembrane region" description="Helical" evidence="2">
    <location>
        <begin position="756"/>
        <end position="777"/>
    </location>
</feature>
<feature type="transmembrane region" description="Helical" evidence="2">
    <location>
        <begin position="1645"/>
        <end position="1667"/>
    </location>
</feature>
<feature type="transmembrane region" description="Helical" evidence="2">
    <location>
        <begin position="1055"/>
        <end position="1074"/>
    </location>
</feature>
<name>A0A251YKX4_9MICO</name>
<feature type="transmembrane region" description="Helical" evidence="2">
    <location>
        <begin position="1833"/>
        <end position="1851"/>
    </location>
</feature>
<sequence length="1869" mass="185380">MVEDDARGQRTGGAPWPARAEDLLRTDLCPACFAPLGALVCGRCGLDVRAPDAAAVLEASHRVVDAVAERERLVDGMRRWSRAAAPLRETVAAPALRPVGDAAAPPRPVERPSVPAPAPAASTAPPEPVGPRAVSDPSDSAQEDIGIRTAVRPPIARAAPRHRISVPAVLLAVGVVLLSVAAVFYVVYAFVTYGLVVRAAITAAVTLAALAAAGVLARRRLPGTAEAVGAVGVVLLHLDVWAVRSYDLAGAASNDPFVHFGVGTLIVSAALLALRPLLRIRAAGIAGWAGLTVAAGLLVGAVPSADTGTRTALALAAASAVALVHAAPRSGAAALPDALERRILRVVGVVGATAALVAGAASAVDPDSVPALPLLVAAVASGAHAWALARSASGAEHGHDEAVAEAASLGSDVDAGPPQPLAEARRIVADAAPEAADAATSAWDPLRVLAAAVAGVGAAAALPVTALTGGSALLTFCAQLVAAAFVSAALDVAARRLHDPVLAATARIAAISALVVTVLAGLPAAFAGSGGITAVLVVGIPPWGHGPLDDAVAVLGRTSVVLDLVDDVRAAALALVAVWILAVVAAVAGRRLRERRGLLALAGVAALVAAIPALGPVAVVAGAYLVLSAGALTWRLSPRGTASAAHERVDDTLARIHADPQADARIEAHALDAPSGPVGTGSGSPAAAAAARPARLPERLPVVPAAPLVTLSLAAGALAWAASWASTGTWWAVSPLVVLLLVVGSRAARTEDAARFAAAAAALVGLVAAGGLAPSLVDARVIEETPWSSPLDAAADPVVLLLLASALVVLVSGVLPGRPGVRRRALLATVLLPGGLTSVTVAVVGADRVGGVLTGSPVWSIAAQVVLVVGLVAWTVGGLRRVALPARAPGPEAQPAVPRPAGTTALRRWRLTTAGLVAPALLLAVLTAGALVERGATPHGAVPAGVALLVVTAALLAYRQVSPALRVALDVGAVVVAGGALLAAVSFDPSRAGRELLWIPLLVLAATALVLSYAHDGLLVSRSVRRAWGWTALSTGIAALWSRLLAVGATTSEAYWLPVAGALLLVAALMHRAAVRVDDGGTTPPAGPRVRRGVTALTLAGILTAVLPLAAVGRPDDVLRPSLLIGICAALALTAAAALRRAPSPVRPLVRAVVIGGGSGILAVGGIRALRLAGGHVDRTPAVDLQLTITAVLLIGIGALVLRGSRGPEDARVAASAWTATTALVSVVMLASVGIGDGVIRPLVGSVVLVAGAGVLLVLRSVHRRVLAASAAVALLGAVVVALLAWRGGYTPLEPAALAVPAIVAVLAAAVGAADRLRNPAPDHVPASASSPADRILRHAADAAAGVLVVGTVLVGAASDAAGLPVALLLSGVTALLVSSGPGSRMRRHVGWVALALGSAALWVALGRGRVDAVEPYVLPPAGVLLMVAALLHRGLPARRRPDGPRASGAAPVLLGALLLAALPTAVASWTGTPVRALVLGGAAGAVLLLAAAALRRSDAASPTRSLLLATGAAAGLAVPVVGFGRAVAQLDAHEPATFARTDLWTLTAALVLVLAVALLPARASGRTRSSGDAGASPVASTGHAGDPDAAGSAAVGIRGSADALLHAAPRIIALVALAGVGAVGTAGILRAHAEWMDGVGPRSALLVTLVAALHVACSPSVVTAAADTSAAAPAAAAAAASTTEARPAGGPAAAPPLQDRVLAVAALVVGGLVAAALVAVGAAEPVESVTVPIAAALLVVGSRRLIRDASAGSMRHLGPGLLVLLVPPLVADLGPSPAWRIVGLGILALATLLAGARLRLRAPFLIGAGVLLVHAVAQLWPWIREASATVPWWAWAGVGGVVLIAVAARYERRIRDVKEVAARVSALR</sequence>
<gene>
    <name evidence="3" type="ORF">BFL37_08835</name>
</gene>
<keyword evidence="2" id="KW-0812">Transmembrane</keyword>
<dbReference type="Proteomes" id="UP000195101">
    <property type="component" value="Unassembled WGS sequence"/>
</dbReference>
<reference evidence="3 4" key="1">
    <citation type="submission" date="2016-08" db="EMBL/GenBank/DDBJ databases">
        <title>Genome sequence of Clavibacter michiganensis spp strain CFBP8019.</title>
        <authorList>
            <person name="Thapa S.P."/>
            <person name="Coaker G."/>
            <person name="Jacques M.-A."/>
        </authorList>
    </citation>
    <scope>NUCLEOTIDE SEQUENCE [LARGE SCALE GENOMIC DNA]</scope>
    <source>
        <strain evidence="3">CFBP8019</strain>
    </source>
</reference>
<feature type="transmembrane region" description="Helical" evidence="2">
    <location>
        <begin position="797"/>
        <end position="815"/>
    </location>
</feature>
<keyword evidence="2" id="KW-0472">Membrane</keyword>
<feature type="transmembrane region" description="Helical" evidence="2">
    <location>
        <begin position="1507"/>
        <end position="1524"/>
    </location>
</feature>
<protein>
    <submittedName>
        <fullName evidence="3">Uncharacterized protein</fullName>
    </submittedName>
</protein>
<feature type="transmembrane region" description="Helical" evidence="2">
    <location>
        <begin position="1702"/>
        <end position="1724"/>
    </location>
</feature>
<feature type="transmembrane region" description="Helical" evidence="2">
    <location>
        <begin position="1448"/>
        <end position="1471"/>
    </location>
</feature>
<feature type="transmembrane region" description="Helical" evidence="2">
    <location>
        <begin position="1418"/>
        <end position="1436"/>
    </location>
</feature>
<feature type="transmembrane region" description="Helical" evidence="2">
    <location>
        <begin position="997"/>
        <end position="1015"/>
    </location>
</feature>
<feature type="transmembrane region" description="Helical" evidence="2">
    <location>
        <begin position="197"/>
        <end position="217"/>
    </location>
</feature>
<feature type="transmembrane region" description="Helical" evidence="2">
    <location>
        <begin position="1149"/>
        <end position="1170"/>
    </location>
</feature>
<organism evidence="3 4">
    <name type="scientific">Clavibacter michiganensis</name>
    <dbReference type="NCBI Taxonomy" id="28447"/>
    <lineage>
        <taxon>Bacteria</taxon>
        <taxon>Bacillati</taxon>
        <taxon>Actinomycetota</taxon>
        <taxon>Actinomycetes</taxon>
        <taxon>Micrococcales</taxon>
        <taxon>Microbacteriaceae</taxon>
        <taxon>Clavibacter</taxon>
    </lineage>
</organism>
<feature type="transmembrane region" description="Helical" evidence="2">
    <location>
        <begin position="858"/>
        <end position="877"/>
    </location>
</feature>
<feature type="transmembrane region" description="Helical" evidence="2">
    <location>
        <begin position="343"/>
        <end position="364"/>
    </location>
</feature>
<keyword evidence="2" id="KW-1133">Transmembrane helix</keyword>
<proteinExistence type="predicted"/>
<feature type="transmembrane region" description="Helical" evidence="2">
    <location>
        <begin position="570"/>
        <end position="588"/>
    </location>
</feature>
<feature type="transmembrane region" description="Helical" evidence="2">
    <location>
        <begin position="1239"/>
        <end position="1259"/>
    </location>
</feature>
<feature type="transmembrane region" description="Helical" evidence="2">
    <location>
        <begin position="1612"/>
        <end position="1633"/>
    </location>
</feature>
<keyword evidence="4" id="KW-1185">Reference proteome</keyword>